<reference evidence="1 2" key="1">
    <citation type="submission" date="2024-03" db="EMBL/GenBank/DDBJ databases">
        <title>Bacilli Hybrid Assemblies.</title>
        <authorList>
            <person name="Kovac J."/>
        </authorList>
    </citation>
    <scope>NUCLEOTIDE SEQUENCE [LARGE SCALE GENOMIC DNA]</scope>
    <source>
        <strain evidence="1 2">FSL R7-0666</strain>
    </source>
</reference>
<sequence length="189" mass="21448">MRRFISVLIVLFVMSGCGFVGNTKCSPSSMGIEAEREWYSFKDSVEQADLIVEVEIVENSIINGYMCKTKHTAKVLENFGGESAQEITFLQEGGNGALVNGNEIFQPGERYILMLKETVGESAAQFWILGDELSTYKVDGDSLIRTMEYEELQSIEIDHMNHMNDLEDDENMQIVDRDELINKVKETRK</sequence>
<dbReference type="RefSeq" id="WP_343129463.1">
    <property type="nucleotide sequence ID" value="NZ_JBCITK010000001.1"/>
</dbReference>
<comment type="caution">
    <text evidence="1">The sequence shown here is derived from an EMBL/GenBank/DDBJ whole genome shotgun (WGS) entry which is preliminary data.</text>
</comment>
<dbReference type="EMBL" id="JBCITK010000001">
    <property type="protein sequence ID" value="MEN0642332.1"/>
    <property type="molecule type" value="Genomic_DNA"/>
</dbReference>
<evidence type="ECO:0000313" key="1">
    <source>
        <dbReference type="EMBL" id="MEN0642332.1"/>
    </source>
</evidence>
<proteinExistence type="predicted"/>
<gene>
    <name evidence="1" type="ORF">MKY91_04035</name>
</gene>
<name>A0ABU9VFE3_9BACI</name>
<evidence type="ECO:0000313" key="2">
    <source>
        <dbReference type="Proteomes" id="UP001418796"/>
    </source>
</evidence>
<dbReference type="Proteomes" id="UP001418796">
    <property type="component" value="Unassembled WGS sequence"/>
</dbReference>
<accession>A0ABU9VFE3</accession>
<protein>
    <submittedName>
        <fullName evidence="1">Uncharacterized protein</fullName>
    </submittedName>
</protein>
<keyword evidence="2" id="KW-1185">Reference proteome</keyword>
<dbReference type="PROSITE" id="PS51257">
    <property type="entry name" value="PROKAR_LIPOPROTEIN"/>
    <property type="match status" value="1"/>
</dbReference>
<organism evidence="1 2">
    <name type="scientific">Alkalicoccobacillus gibsonii</name>
    <dbReference type="NCBI Taxonomy" id="79881"/>
    <lineage>
        <taxon>Bacteria</taxon>
        <taxon>Bacillati</taxon>
        <taxon>Bacillota</taxon>
        <taxon>Bacilli</taxon>
        <taxon>Bacillales</taxon>
        <taxon>Bacillaceae</taxon>
        <taxon>Alkalicoccobacillus</taxon>
    </lineage>
</organism>